<dbReference type="PROSITE" id="PS51109">
    <property type="entry name" value="G5"/>
    <property type="match status" value="1"/>
</dbReference>
<evidence type="ECO:0000256" key="3">
    <source>
        <dbReference type="SAM" id="Phobius"/>
    </source>
</evidence>
<evidence type="ECO:0000256" key="1">
    <source>
        <dbReference type="ARBA" id="ARBA00022729"/>
    </source>
</evidence>
<dbReference type="Proteomes" id="UP001425155">
    <property type="component" value="Unassembled WGS sequence"/>
</dbReference>
<sequence length="326" mass="33083">MANSPAGWFDDGSGRQRWWDGNAWTERYLDEYATPVTSTPTAKVKAAGSTVKMPGGRSPKLLRNILFAVSALVVIIVLASSGWAGLLLLIGIAVLAAGIYALVIGSFKAIRVKSRAGAVLVLVVGLAVVSAGGSAVASANRPSQQLAASQVESTAGPTAAKKSATPTPTPTPTPVRTTKQVEERTPIPYTSSTVDDANLDAGATAVAVVGVAGEKLTTWSVIYQDGVEISRSVASEVTSVEPVNEVISNGTRQPAPAPVPVAEPAPAPAPGGDCDSNYADACVPISSDVDCAGGSGNGPAYVAGPVRIVGSDIYDLDRDGDGIACD</sequence>
<dbReference type="RefSeq" id="WP_342115511.1">
    <property type="nucleotide sequence ID" value="NZ_JBCAUN010000003.1"/>
</dbReference>
<name>A0ABU9W769_9MICO</name>
<evidence type="ECO:0000313" key="5">
    <source>
        <dbReference type="EMBL" id="MEN1947852.1"/>
    </source>
</evidence>
<feature type="transmembrane region" description="Helical" evidence="3">
    <location>
        <begin position="61"/>
        <end position="79"/>
    </location>
</feature>
<feature type="transmembrane region" description="Helical" evidence="3">
    <location>
        <begin position="85"/>
        <end position="104"/>
    </location>
</feature>
<dbReference type="EMBL" id="JBCLVG010000003">
    <property type="protein sequence ID" value="MEN1947852.1"/>
    <property type="molecule type" value="Genomic_DNA"/>
</dbReference>
<dbReference type="InterPro" id="IPR018929">
    <property type="entry name" value="DUF2510"/>
</dbReference>
<dbReference type="Pfam" id="PF07501">
    <property type="entry name" value="G5"/>
    <property type="match status" value="1"/>
</dbReference>
<keyword evidence="3" id="KW-0472">Membrane</keyword>
<feature type="transmembrane region" description="Helical" evidence="3">
    <location>
        <begin position="116"/>
        <end position="137"/>
    </location>
</feature>
<evidence type="ECO:0000259" key="4">
    <source>
        <dbReference type="PROSITE" id="PS51109"/>
    </source>
</evidence>
<protein>
    <submittedName>
        <fullName evidence="5">G5 domain-containing protein</fullName>
    </submittedName>
</protein>
<proteinExistence type="predicted"/>
<dbReference type="SMART" id="SM01208">
    <property type="entry name" value="G5"/>
    <property type="match status" value="1"/>
</dbReference>
<accession>A0ABU9W769</accession>
<keyword evidence="3" id="KW-1133">Transmembrane helix</keyword>
<feature type="compositionally biased region" description="Low complexity" evidence="2">
    <location>
        <begin position="154"/>
        <end position="166"/>
    </location>
</feature>
<gene>
    <name evidence="5" type="ORF">WJX64_14940</name>
</gene>
<evidence type="ECO:0000313" key="6">
    <source>
        <dbReference type="Proteomes" id="UP001425155"/>
    </source>
</evidence>
<reference evidence="5 6" key="1">
    <citation type="submission" date="2024-03" db="EMBL/GenBank/DDBJ databases">
        <title>YIM 134122 draft genome.</title>
        <authorList>
            <person name="Zuo S."/>
            <person name="Xiong L."/>
        </authorList>
    </citation>
    <scope>NUCLEOTIDE SEQUENCE [LARGE SCALE GENOMIC DNA]</scope>
    <source>
        <strain evidence="5 6">YIM 134122</strain>
    </source>
</reference>
<organism evidence="5 6">
    <name type="scientific">Leifsonia stereocauli</name>
    <dbReference type="NCBI Taxonomy" id="3134136"/>
    <lineage>
        <taxon>Bacteria</taxon>
        <taxon>Bacillati</taxon>
        <taxon>Actinomycetota</taxon>
        <taxon>Actinomycetes</taxon>
        <taxon>Micrococcales</taxon>
        <taxon>Microbacteriaceae</taxon>
        <taxon>Leifsonia</taxon>
    </lineage>
</organism>
<dbReference type="InterPro" id="IPR011098">
    <property type="entry name" value="G5_dom"/>
</dbReference>
<dbReference type="Pfam" id="PF10708">
    <property type="entry name" value="DUF2510"/>
    <property type="match status" value="1"/>
</dbReference>
<feature type="region of interest" description="Disordered" evidence="2">
    <location>
        <begin position="248"/>
        <end position="272"/>
    </location>
</feature>
<evidence type="ECO:0000256" key="2">
    <source>
        <dbReference type="SAM" id="MobiDB-lite"/>
    </source>
</evidence>
<feature type="domain" description="G5" evidence="4">
    <location>
        <begin position="172"/>
        <end position="253"/>
    </location>
</feature>
<dbReference type="Gene3D" id="2.20.230.10">
    <property type="entry name" value="Resuscitation-promoting factor rpfb"/>
    <property type="match status" value="1"/>
</dbReference>
<keyword evidence="6" id="KW-1185">Reference proteome</keyword>
<keyword evidence="1" id="KW-0732">Signal</keyword>
<keyword evidence="3" id="KW-0812">Transmembrane</keyword>
<feature type="region of interest" description="Disordered" evidence="2">
    <location>
        <begin position="147"/>
        <end position="195"/>
    </location>
</feature>
<comment type="caution">
    <text evidence="5">The sequence shown here is derived from an EMBL/GenBank/DDBJ whole genome shotgun (WGS) entry which is preliminary data.</text>
</comment>
<feature type="compositionally biased region" description="Pro residues" evidence="2">
    <location>
        <begin position="255"/>
        <end position="269"/>
    </location>
</feature>